<organism evidence="1 2">
    <name type="scientific">Candidatus Viridilinea halotolerans</name>
    <dbReference type="NCBI Taxonomy" id="2491704"/>
    <lineage>
        <taxon>Bacteria</taxon>
        <taxon>Bacillati</taxon>
        <taxon>Chloroflexota</taxon>
        <taxon>Chloroflexia</taxon>
        <taxon>Chloroflexales</taxon>
        <taxon>Chloroflexineae</taxon>
        <taxon>Oscillochloridaceae</taxon>
        <taxon>Candidatus Viridilinea</taxon>
    </lineage>
</organism>
<accession>A0A426U4R1</accession>
<dbReference type="EMBL" id="RSAS01000230">
    <property type="protein sequence ID" value="RRR74905.1"/>
    <property type="molecule type" value="Genomic_DNA"/>
</dbReference>
<dbReference type="AlphaFoldDB" id="A0A426U4R1"/>
<evidence type="ECO:0000313" key="1">
    <source>
        <dbReference type="EMBL" id="RRR74905.1"/>
    </source>
</evidence>
<proteinExistence type="predicted"/>
<evidence type="ECO:0000313" key="2">
    <source>
        <dbReference type="Proteomes" id="UP000280307"/>
    </source>
</evidence>
<reference evidence="1 2" key="1">
    <citation type="submission" date="2018-12" db="EMBL/GenBank/DDBJ databases">
        <title>Genome Sequence of Candidatus Viridilinea halotolerans isolated from saline sulfide-rich spring.</title>
        <authorList>
            <person name="Grouzdev D.S."/>
            <person name="Burganskaya E.I."/>
            <person name="Krutkina M.S."/>
            <person name="Sukhacheva M.V."/>
            <person name="Gorlenko V.M."/>
        </authorList>
    </citation>
    <scope>NUCLEOTIDE SEQUENCE [LARGE SCALE GENOMIC DNA]</scope>
    <source>
        <strain evidence="1">Chok-6</strain>
    </source>
</reference>
<protein>
    <submittedName>
        <fullName evidence="1">Uncharacterized protein</fullName>
    </submittedName>
</protein>
<name>A0A426U4R1_9CHLR</name>
<dbReference type="Proteomes" id="UP000280307">
    <property type="component" value="Unassembled WGS sequence"/>
</dbReference>
<sequence>MRSYTHKYVVDDYDGEPFVESQEREIFIKVTAWFCADSFTYRLDTMAIIRANEEEYAWVWGGENPFRPLSITMPTVHLAAVPPYTTEADIKRDALSRVRIYADTARRACKESKLDMSRISDQGLIAQYERDSVPF</sequence>
<gene>
    <name evidence="1" type="ORF">EI684_06025</name>
</gene>
<comment type="caution">
    <text evidence="1">The sequence shown here is derived from an EMBL/GenBank/DDBJ whole genome shotgun (WGS) entry which is preliminary data.</text>
</comment>